<evidence type="ECO:0000256" key="2">
    <source>
        <dbReference type="ARBA" id="ARBA00012438"/>
    </source>
</evidence>
<dbReference type="EC" id="2.7.13.3" evidence="2"/>
<dbReference type="InterPro" id="IPR005467">
    <property type="entry name" value="His_kinase_dom"/>
</dbReference>
<accession>A0AAE3FY79</accession>
<dbReference type="Proteomes" id="UP001203207">
    <property type="component" value="Unassembled WGS sequence"/>
</dbReference>
<dbReference type="InterPro" id="IPR035965">
    <property type="entry name" value="PAS-like_dom_sf"/>
</dbReference>
<dbReference type="GO" id="GO:0004673">
    <property type="term" value="F:protein histidine kinase activity"/>
    <property type="evidence" value="ECO:0007669"/>
    <property type="project" value="UniProtKB-EC"/>
</dbReference>
<feature type="domain" description="Histidine kinase" evidence="7">
    <location>
        <begin position="139"/>
        <end position="351"/>
    </location>
</feature>
<dbReference type="SMART" id="SM00387">
    <property type="entry name" value="HATPase_c"/>
    <property type="match status" value="1"/>
</dbReference>
<dbReference type="GO" id="GO:0005524">
    <property type="term" value="F:ATP binding"/>
    <property type="evidence" value="ECO:0007669"/>
    <property type="project" value="UniProtKB-KW"/>
</dbReference>
<dbReference type="PROSITE" id="PS50109">
    <property type="entry name" value="HIS_KIN"/>
    <property type="match status" value="1"/>
</dbReference>
<dbReference type="Gene3D" id="3.30.450.20">
    <property type="entry name" value="PAS domain"/>
    <property type="match status" value="1"/>
</dbReference>
<dbReference type="Pfam" id="PF00989">
    <property type="entry name" value="PAS"/>
    <property type="match status" value="1"/>
</dbReference>
<reference evidence="8" key="2">
    <citation type="submission" date="2022-02" db="EMBL/GenBank/DDBJ databases">
        <authorList>
            <person name="Elcheninov A.G."/>
            <person name="Sorokin D.Y."/>
            <person name="Kublanov I.V."/>
        </authorList>
    </citation>
    <scope>NUCLEOTIDE SEQUENCE</scope>
    <source>
        <strain evidence="8">AArc-St2</strain>
    </source>
</reference>
<dbReference type="PANTHER" id="PTHR44936:SF10">
    <property type="entry name" value="SENSOR PROTEIN RSTB"/>
    <property type="match status" value="1"/>
</dbReference>
<dbReference type="AlphaFoldDB" id="A0AAE3FY79"/>
<organism evidence="8 9">
    <name type="scientific">Natronocalculus amylovorans</name>
    <dbReference type="NCBI Taxonomy" id="2917812"/>
    <lineage>
        <taxon>Archaea</taxon>
        <taxon>Methanobacteriati</taxon>
        <taxon>Methanobacteriota</taxon>
        <taxon>Stenosarchaea group</taxon>
        <taxon>Halobacteria</taxon>
        <taxon>Halobacteriales</taxon>
        <taxon>Haloferacaceae</taxon>
        <taxon>Natronocalculus</taxon>
    </lineage>
</organism>
<keyword evidence="6" id="KW-0067">ATP-binding</keyword>
<name>A0AAE3FY79_9EURY</name>
<evidence type="ECO:0000313" key="9">
    <source>
        <dbReference type="Proteomes" id="UP001203207"/>
    </source>
</evidence>
<dbReference type="Pfam" id="PF02518">
    <property type="entry name" value="HATPase_c"/>
    <property type="match status" value="1"/>
</dbReference>
<keyword evidence="5 8" id="KW-0418">Kinase</keyword>
<dbReference type="InterPro" id="IPR004358">
    <property type="entry name" value="Sig_transdc_His_kin-like_C"/>
</dbReference>
<keyword evidence="3" id="KW-0808">Transferase</keyword>
<evidence type="ECO:0000256" key="6">
    <source>
        <dbReference type="ARBA" id="ARBA00022840"/>
    </source>
</evidence>
<dbReference type="GO" id="GO:0006355">
    <property type="term" value="P:regulation of DNA-templated transcription"/>
    <property type="evidence" value="ECO:0007669"/>
    <property type="project" value="InterPro"/>
</dbReference>
<dbReference type="PRINTS" id="PR00344">
    <property type="entry name" value="BCTRLSENSOR"/>
</dbReference>
<evidence type="ECO:0000313" key="8">
    <source>
        <dbReference type="EMBL" id="MCL9816844.1"/>
    </source>
</evidence>
<dbReference type="InterPro" id="IPR000014">
    <property type="entry name" value="PAS"/>
</dbReference>
<evidence type="ECO:0000256" key="3">
    <source>
        <dbReference type="ARBA" id="ARBA00022679"/>
    </source>
</evidence>
<dbReference type="SMART" id="SM00091">
    <property type="entry name" value="PAS"/>
    <property type="match status" value="1"/>
</dbReference>
<comment type="catalytic activity">
    <reaction evidence="1">
        <text>ATP + protein L-histidine = ADP + protein N-phospho-L-histidine.</text>
        <dbReference type="EC" id="2.7.13.3"/>
    </reaction>
</comment>
<dbReference type="InterPro" id="IPR013767">
    <property type="entry name" value="PAS_fold"/>
</dbReference>
<dbReference type="InterPro" id="IPR003594">
    <property type="entry name" value="HATPase_dom"/>
</dbReference>
<evidence type="ECO:0000256" key="1">
    <source>
        <dbReference type="ARBA" id="ARBA00000085"/>
    </source>
</evidence>
<dbReference type="SUPFAM" id="SSF55785">
    <property type="entry name" value="PYP-like sensor domain (PAS domain)"/>
    <property type="match status" value="1"/>
</dbReference>
<evidence type="ECO:0000259" key="7">
    <source>
        <dbReference type="PROSITE" id="PS50109"/>
    </source>
</evidence>
<keyword evidence="9" id="KW-1185">Reference proteome</keyword>
<protein>
    <recommendedName>
        <fullName evidence="2">histidine kinase</fullName>
        <ecNumber evidence="2">2.7.13.3</ecNumber>
    </recommendedName>
</protein>
<reference evidence="8" key="1">
    <citation type="journal article" date="2022" name="Syst. Appl. Microbiol.">
        <title>Natronocalculus amylovorans gen. nov., sp. nov., and Natranaeroarchaeum aerophilus sp. nov., dominant culturable amylolytic natronoarchaea from hypersaline soda lakes in southwestern Siberia.</title>
        <authorList>
            <person name="Sorokin D.Y."/>
            <person name="Elcheninov A.G."/>
            <person name="Khizhniak T.V."/>
            <person name="Koenen M."/>
            <person name="Bale N.J."/>
            <person name="Damste J.S.S."/>
            <person name="Kublanov I.V."/>
        </authorList>
    </citation>
    <scope>NUCLEOTIDE SEQUENCE</scope>
    <source>
        <strain evidence="8">AArc-St2</strain>
    </source>
</reference>
<dbReference type="InterPro" id="IPR036890">
    <property type="entry name" value="HATPase_C_sf"/>
</dbReference>
<dbReference type="SUPFAM" id="SSF55874">
    <property type="entry name" value="ATPase domain of HSP90 chaperone/DNA topoisomerase II/histidine kinase"/>
    <property type="match status" value="1"/>
</dbReference>
<proteinExistence type="predicted"/>
<evidence type="ECO:0000256" key="5">
    <source>
        <dbReference type="ARBA" id="ARBA00022777"/>
    </source>
</evidence>
<evidence type="ECO:0000256" key="4">
    <source>
        <dbReference type="ARBA" id="ARBA00022741"/>
    </source>
</evidence>
<dbReference type="RefSeq" id="WP_174652300.1">
    <property type="nucleotide sequence ID" value="NZ_JAKRVX010000002.1"/>
</dbReference>
<dbReference type="InterPro" id="IPR050980">
    <property type="entry name" value="2C_sensor_his_kinase"/>
</dbReference>
<comment type="caution">
    <text evidence="8">The sequence shown here is derived from an EMBL/GenBank/DDBJ whole genome shotgun (WGS) entry which is preliminary data.</text>
</comment>
<dbReference type="EMBL" id="JAKRVX010000002">
    <property type="protein sequence ID" value="MCL9816844.1"/>
    <property type="molecule type" value="Genomic_DNA"/>
</dbReference>
<keyword evidence="4" id="KW-0547">Nucleotide-binding</keyword>
<dbReference type="CDD" id="cd00130">
    <property type="entry name" value="PAS"/>
    <property type="match status" value="1"/>
</dbReference>
<sequence>MDSDVTDQTDDTIAPEHYIQAFHGTQNAAIITDKQYRILDVNDQCVKQFSYSRDELRGELPIKLLTDQRLLEEITDTVERSGHWSGHCELQTADNRRIYGYGHARELRYNGHSIGYLAVFTDKTRDRLYEQSLSILNRVLRHNIRNDANVVLGHLELLSDELNNEQIESLTIAIDRVNAMVSRAETTRSFSGIFAENVQSALRPIRLDTTVSDAVAQADVSSGHITVDVDPVWVVADQTLTPAITAVIENAIKHNDSDHPCVEITTSVQPGTNAAPDTDRLTLSIADNGPGVSDDRRERIFGREEWTPVHHGQGLSLFFVDRLMDLYGGTVRITDNEPRGSVFKLQFRIPDSI</sequence>
<dbReference type="NCBIfam" id="TIGR00229">
    <property type="entry name" value="sensory_box"/>
    <property type="match status" value="1"/>
</dbReference>
<dbReference type="Gene3D" id="3.30.565.10">
    <property type="entry name" value="Histidine kinase-like ATPase, C-terminal domain"/>
    <property type="match status" value="1"/>
</dbReference>
<dbReference type="PANTHER" id="PTHR44936">
    <property type="entry name" value="SENSOR PROTEIN CREC"/>
    <property type="match status" value="1"/>
</dbReference>
<gene>
    <name evidence="8" type="ORF">AArcSt2_07800</name>
</gene>